<dbReference type="InterPro" id="IPR037401">
    <property type="entry name" value="SnoaL-like"/>
</dbReference>
<feature type="domain" description="SnoaL-like" evidence="1">
    <location>
        <begin position="9"/>
        <end position="115"/>
    </location>
</feature>
<evidence type="ECO:0000313" key="2">
    <source>
        <dbReference type="EMBL" id="NID11711.1"/>
    </source>
</evidence>
<evidence type="ECO:0000259" key="1">
    <source>
        <dbReference type="Pfam" id="PF12680"/>
    </source>
</evidence>
<sequence length="132" mass="14827">MQKNPEQTVHEFLTAVQQGKLDKAIPLLHPEIQWHQPGSHQFAGQKHSRDELVQMISGMFQFTANSLRLTAFDKLAVNGNQVACVVHWQAIQEAGGRLSVDNIDSYTVVDGLITQATIFSADLRQENTFWPN</sequence>
<dbReference type="InterPro" id="IPR032710">
    <property type="entry name" value="NTF2-like_dom_sf"/>
</dbReference>
<reference evidence="2" key="1">
    <citation type="submission" date="2024-05" db="EMBL/GenBank/DDBJ databases">
        <authorList>
            <person name="Jung D.-H."/>
        </authorList>
    </citation>
    <scope>NUCLEOTIDE SEQUENCE</scope>
    <source>
        <strain evidence="2">JA-25</strain>
    </source>
</reference>
<name>A0ABX0QGZ6_9BACT</name>
<comment type="caution">
    <text evidence="2">The sequence shown here is derived from an EMBL/GenBank/DDBJ whole genome shotgun (WGS) entry which is preliminary data.</text>
</comment>
<evidence type="ECO:0000313" key="3">
    <source>
        <dbReference type="Proteomes" id="UP000606008"/>
    </source>
</evidence>
<gene>
    <name evidence="2" type="ORF">F7231_16175</name>
</gene>
<protein>
    <submittedName>
        <fullName evidence="2">Nuclear transport factor 2 family protein</fullName>
    </submittedName>
</protein>
<accession>A0ABX0QGZ6</accession>
<dbReference type="EMBL" id="WAEL01000005">
    <property type="protein sequence ID" value="NID11711.1"/>
    <property type="molecule type" value="Genomic_DNA"/>
</dbReference>
<dbReference type="Proteomes" id="UP000606008">
    <property type="component" value="Unassembled WGS sequence"/>
</dbReference>
<dbReference type="Gene3D" id="3.10.450.50">
    <property type="match status" value="1"/>
</dbReference>
<dbReference type="Pfam" id="PF12680">
    <property type="entry name" value="SnoaL_2"/>
    <property type="match status" value="1"/>
</dbReference>
<keyword evidence="3" id="KW-1185">Reference proteome</keyword>
<dbReference type="SUPFAM" id="SSF54427">
    <property type="entry name" value="NTF2-like"/>
    <property type="match status" value="1"/>
</dbReference>
<dbReference type="RefSeq" id="WP_166692675.1">
    <property type="nucleotide sequence ID" value="NZ_WAEL01000005.1"/>
</dbReference>
<organism evidence="2 3">
    <name type="scientific">Fibrivirga algicola</name>
    <dbReference type="NCBI Taxonomy" id="2950420"/>
    <lineage>
        <taxon>Bacteria</taxon>
        <taxon>Pseudomonadati</taxon>
        <taxon>Bacteroidota</taxon>
        <taxon>Cytophagia</taxon>
        <taxon>Cytophagales</taxon>
        <taxon>Spirosomataceae</taxon>
        <taxon>Fibrivirga</taxon>
    </lineage>
</organism>
<proteinExistence type="predicted"/>